<feature type="domain" description="N-acetyltransferase" evidence="1">
    <location>
        <begin position="8"/>
        <end position="171"/>
    </location>
</feature>
<dbReference type="AlphaFoldDB" id="A0A543FG12"/>
<dbReference type="GO" id="GO:0016747">
    <property type="term" value="F:acyltransferase activity, transferring groups other than amino-acyl groups"/>
    <property type="evidence" value="ECO:0007669"/>
    <property type="project" value="InterPro"/>
</dbReference>
<dbReference type="InterPro" id="IPR016181">
    <property type="entry name" value="Acyl_CoA_acyltransferase"/>
</dbReference>
<sequence>MFGFVISASLRPAVTADEPFLWEMLYEASHAADQGLTVADLETIPALSRYVDGWGAGSDLGVIGGPAESPCGAAWLRLLTGADAGYGYVDDTTPELAIAVAAPARGTGLGTAMLERLVADAAGRYAAVSLSVREENPARRLYQRLGFVDVDGSRIVNRAGTTSITMVLPLR</sequence>
<accession>A0A543FG12</accession>
<name>A0A543FG12_9NOCA</name>
<dbReference type="SUPFAM" id="SSF55729">
    <property type="entry name" value="Acyl-CoA N-acyltransferases (Nat)"/>
    <property type="match status" value="1"/>
</dbReference>
<dbReference type="GO" id="GO:0005840">
    <property type="term" value="C:ribosome"/>
    <property type="evidence" value="ECO:0007669"/>
    <property type="project" value="UniProtKB-KW"/>
</dbReference>
<comment type="caution">
    <text evidence="2">The sequence shown here is derived from an EMBL/GenBank/DDBJ whole genome shotgun (WGS) entry which is preliminary data.</text>
</comment>
<dbReference type="PROSITE" id="PS51186">
    <property type="entry name" value="GNAT"/>
    <property type="match status" value="1"/>
</dbReference>
<evidence type="ECO:0000313" key="3">
    <source>
        <dbReference type="Proteomes" id="UP000316331"/>
    </source>
</evidence>
<dbReference type="InterPro" id="IPR000182">
    <property type="entry name" value="GNAT_dom"/>
</dbReference>
<dbReference type="EMBL" id="VFPG01000001">
    <property type="protein sequence ID" value="TQM32799.1"/>
    <property type="molecule type" value="Genomic_DNA"/>
</dbReference>
<evidence type="ECO:0000259" key="1">
    <source>
        <dbReference type="PROSITE" id="PS51186"/>
    </source>
</evidence>
<keyword evidence="2" id="KW-0689">Ribosomal protein</keyword>
<protein>
    <submittedName>
        <fullName evidence="2">Ribosomal protein S18 acetylase RimI-like enzyme</fullName>
    </submittedName>
</protein>
<reference evidence="2 3" key="1">
    <citation type="submission" date="2019-06" db="EMBL/GenBank/DDBJ databases">
        <title>Sequencing the genomes of 1000 actinobacteria strains.</title>
        <authorList>
            <person name="Klenk H.-P."/>
        </authorList>
    </citation>
    <scope>NUCLEOTIDE SEQUENCE [LARGE SCALE GENOMIC DNA]</scope>
    <source>
        <strain evidence="2 3">DSM 103495</strain>
    </source>
</reference>
<keyword evidence="2" id="KW-0687">Ribonucleoprotein</keyword>
<keyword evidence="3" id="KW-1185">Reference proteome</keyword>
<dbReference type="OrthoDB" id="4553064at2"/>
<organism evidence="2 3">
    <name type="scientific">Nocardia bhagyanarayanae</name>
    <dbReference type="NCBI Taxonomy" id="1215925"/>
    <lineage>
        <taxon>Bacteria</taxon>
        <taxon>Bacillati</taxon>
        <taxon>Actinomycetota</taxon>
        <taxon>Actinomycetes</taxon>
        <taxon>Mycobacteriales</taxon>
        <taxon>Nocardiaceae</taxon>
        <taxon>Nocardia</taxon>
    </lineage>
</organism>
<dbReference type="Gene3D" id="3.40.630.30">
    <property type="match status" value="1"/>
</dbReference>
<evidence type="ECO:0000313" key="2">
    <source>
        <dbReference type="EMBL" id="TQM32799.1"/>
    </source>
</evidence>
<dbReference type="Pfam" id="PF13508">
    <property type="entry name" value="Acetyltransf_7"/>
    <property type="match status" value="1"/>
</dbReference>
<proteinExistence type="predicted"/>
<gene>
    <name evidence="2" type="ORF">FB390_4498</name>
</gene>
<dbReference type="Proteomes" id="UP000316331">
    <property type="component" value="Unassembled WGS sequence"/>
</dbReference>